<keyword evidence="1" id="KW-0805">Transcription regulation</keyword>
<proteinExistence type="predicted"/>
<dbReference type="InterPro" id="IPR036390">
    <property type="entry name" value="WH_DNA-bd_sf"/>
</dbReference>
<dbReference type="GO" id="GO:0003677">
    <property type="term" value="F:DNA binding"/>
    <property type="evidence" value="ECO:0007669"/>
    <property type="project" value="UniProtKB-KW"/>
</dbReference>
<dbReference type="SUPFAM" id="SSF46785">
    <property type="entry name" value="Winged helix' DNA-binding domain"/>
    <property type="match status" value="1"/>
</dbReference>
<organism evidence="5 6">
    <name type="scientific">Lacrimispora algidixylanolytica</name>
    <dbReference type="NCBI Taxonomy" id="94868"/>
    <lineage>
        <taxon>Bacteria</taxon>
        <taxon>Bacillati</taxon>
        <taxon>Bacillota</taxon>
        <taxon>Clostridia</taxon>
        <taxon>Lachnospirales</taxon>
        <taxon>Lachnospiraceae</taxon>
        <taxon>Lacrimispora</taxon>
    </lineage>
</organism>
<dbReference type="Pfam" id="PF01638">
    <property type="entry name" value="HxlR"/>
    <property type="match status" value="1"/>
</dbReference>
<keyword evidence="3" id="KW-0804">Transcription</keyword>
<sequence length="114" mass="13701">MESSDWYDGSCDLVHTFNYICKKWRLPILWYLSQGNFRYYELKRQLYGITNIMLTRSLQDLESHGMIWRKQHSETPPHVEYGLTEQGNHIIPVLEVLEAWGEMQVEYEKRVDCN</sequence>
<dbReference type="OrthoDB" id="9791143at2"/>
<protein>
    <submittedName>
        <fullName evidence="5">Transcriptional regulator</fullName>
    </submittedName>
</protein>
<dbReference type="InterPro" id="IPR002577">
    <property type="entry name" value="HTH_HxlR"/>
</dbReference>
<evidence type="ECO:0000256" key="3">
    <source>
        <dbReference type="ARBA" id="ARBA00023163"/>
    </source>
</evidence>
<name>A0A419TC27_9FIRM</name>
<evidence type="ECO:0000313" key="6">
    <source>
        <dbReference type="Proteomes" id="UP000284277"/>
    </source>
</evidence>
<keyword evidence="2" id="KW-0238">DNA-binding</keyword>
<evidence type="ECO:0000256" key="2">
    <source>
        <dbReference type="ARBA" id="ARBA00023125"/>
    </source>
</evidence>
<evidence type="ECO:0000259" key="4">
    <source>
        <dbReference type="PROSITE" id="PS51118"/>
    </source>
</evidence>
<accession>A0A419TC27</accession>
<dbReference type="InterPro" id="IPR036388">
    <property type="entry name" value="WH-like_DNA-bd_sf"/>
</dbReference>
<dbReference type="RefSeq" id="WP_120194970.1">
    <property type="nucleotide sequence ID" value="NZ_MCIA01000001.1"/>
</dbReference>
<dbReference type="Gene3D" id="1.10.10.10">
    <property type="entry name" value="Winged helix-like DNA-binding domain superfamily/Winged helix DNA-binding domain"/>
    <property type="match status" value="1"/>
</dbReference>
<dbReference type="PROSITE" id="PS51118">
    <property type="entry name" value="HTH_HXLR"/>
    <property type="match status" value="1"/>
</dbReference>
<keyword evidence="6" id="KW-1185">Reference proteome</keyword>
<feature type="domain" description="HTH hxlR-type" evidence="4">
    <location>
        <begin position="11"/>
        <end position="109"/>
    </location>
</feature>
<dbReference type="EMBL" id="MCIA01000001">
    <property type="protein sequence ID" value="RKD35031.1"/>
    <property type="molecule type" value="Genomic_DNA"/>
</dbReference>
<evidence type="ECO:0000313" key="5">
    <source>
        <dbReference type="EMBL" id="RKD35031.1"/>
    </source>
</evidence>
<reference evidence="5 6" key="1">
    <citation type="submission" date="2016-08" db="EMBL/GenBank/DDBJ databases">
        <title>A new outlook on sporulation: Clostridium algidixylanolyticum.</title>
        <authorList>
            <person name="Poppleton D.I."/>
            <person name="Gribaldo S."/>
        </authorList>
    </citation>
    <scope>NUCLEOTIDE SEQUENCE [LARGE SCALE GENOMIC DNA]</scope>
    <source>
        <strain evidence="5 6">SPL73</strain>
    </source>
</reference>
<evidence type="ECO:0000256" key="1">
    <source>
        <dbReference type="ARBA" id="ARBA00023015"/>
    </source>
</evidence>
<dbReference type="AlphaFoldDB" id="A0A419TC27"/>
<gene>
    <name evidence="5" type="ORF">BET01_01380</name>
</gene>
<comment type="caution">
    <text evidence="5">The sequence shown here is derived from an EMBL/GenBank/DDBJ whole genome shotgun (WGS) entry which is preliminary data.</text>
</comment>
<dbReference type="PANTHER" id="PTHR33204">
    <property type="entry name" value="TRANSCRIPTIONAL REGULATOR, MARR FAMILY"/>
    <property type="match status" value="1"/>
</dbReference>
<dbReference type="Proteomes" id="UP000284277">
    <property type="component" value="Unassembled WGS sequence"/>
</dbReference>